<dbReference type="Proteomes" id="UP000535491">
    <property type="component" value="Unassembled WGS sequence"/>
</dbReference>
<evidence type="ECO:0000259" key="1">
    <source>
        <dbReference type="PROSITE" id="PS51704"/>
    </source>
</evidence>
<dbReference type="PROSITE" id="PS51704">
    <property type="entry name" value="GP_PDE"/>
    <property type="match status" value="1"/>
</dbReference>
<keyword evidence="3" id="KW-1185">Reference proteome</keyword>
<comment type="caution">
    <text evidence="2">The sequence shown here is derived from an EMBL/GenBank/DDBJ whole genome shotgun (WGS) entry which is preliminary data.</text>
</comment>
<dbReference type="InterPro" id="IPR017946">
    <property type="entry name" value="PLC-like_Pdiesterase_TIM-brl"/>
</dbReference>
<dbReference type="SUPFAM" id="SSF51695">
    <property type="entry name" value="PLC-like phosphodiesterases"/>
    <property type="match status" value="1"/>
</dbReference>
<dbReference type="PANTHER" id="PTHR46211">
    <property type="entry name" value="GLYCEROPHOSPHORYL DIESTER PHOSPHODIESTERASE"/>
    <property type="match status" value="1"/>
</dbReference>
<dbReference type="AlphaFoldDB" id="A0A7W1WQN4"/>
<evidence type="ECO:0000313" key="3">
    <source>
        <dbReference type="Proteomes" id="UP000535491"/>
    </source>
</evidence>
<accession>A0A7W1WQN4</accession>
<proteinExistence type="predicted"/>
<dbReference type="Pfam" id="PF03009">
    <property type="entry name" value="GDPD"/>
    <property type="match status" value="1"/>
</dbReference>
<feature type="domain" description="GP-PDE" evidence="1">
    <location>
        <begin position="2"/>
        <end position="238"/>
    </location>
</feature>
<dbReference type="InterPro" id="IPR030395">
    <property type="entry name" value="GP_PDE_dom"/>
</dbReference>
<dbReference type="Gene3D" id="3.20.20.190">
    <property type="entry name" value="Phosphatidylinositol (PI) phosphodiesterase"/>
    <property type="match status" value="1"/>
</dbReference>
<dbReference type="RefSeq" id="WP_181751526.1">
    <property type="nucleotide sequence ID" value="NZ_JACEIQ010000006.1"/>
</dbReference>
<protein>
    <submittedName>
        <fullName evidence="2">Glycerophosphodiester phosphodiesterase</fullName>
    </submittedName>
</protein>
<dbReference type="EMBL" id="JACEIQ010000006">
    <property type="protein sequence ID" value="MBA4494286.1"/>
    <property type="molecule type" value="Genomic_DNA"/>
</dbReference>
<dbReference type="GO" id="GO:0008081">
    <property type="term" value="F:phosphoric diester hydrolase activity"/>
    <property type="evidence" value="ECO:0007669"/>
    <property type="project" value="InterPro"/>
</dbReference>
<dbReference type="GO" id="GO:0006629">
    <property type="term" value="P:lipid metabolic process"/>
    <property type="evidence" value="ECO:0007669"/>
    <property type="project" value="InterPro"/>
</dbReference>
<evidence type="ECO:0000313" key="2">
    <source>
        <dbReference type="EMBL" id="MBA4494286.1"/>
    </source>
</evidence>
<name>A0A7W1WQN4_9BACL</name>
<reference evidence="2 3" key="1">
    <citation type="submission" date="2020-07" db="EMBL/GenBank/DDBJ databases">
        <authorList>
            <person name="Feng H."/>
        </authorList>
    </citation>
    <scope>NUCLEOTIDE SEQUENCE [LARGE SCALE GENOMIC DNA]</scope>
    <source>
        <strain evidence="3">s-10</strain>
    </source>
</reference>
<gene>
    <name evidence="2" type="ORF">H1191_08205</name>
</gene>
<dbReference type="PANTHER" id="PTHR46211:SF1">
    <property type="entry name" value="GLYCEROPHOSPHODIESTER PHOSPHODIESTERASE, CYTOPLASMIC"/>
    <property type="match status" value="1"/>
</dbReference>
<dbReference type="CDD" id="cd08563">
    <property type="entry name" value="GDPD_TtGDE_like"/>
    <property type="match status" value="1"/>
</dbReference>
<organism evidence="2 3">
    <name type="scientific">Paenactinomyces guangxiensis</name>
    <dbReference type="NCBI Taxonomy" id="1490290"/>
    <lineage>
        <taxon>Bacteria</taxon>
        <taxon>Bacillati</taxon>
        <taxon>Bacillota</taxon>
        <taxon>Bacilli</taxon>
        <taxon>Bacillales</taxon>
        <taxon>Thermoactinomycetaceae</taxon>
        <taxon>Paenactinomyces</taxon>
    </lineage>
</organism>
<sequence length="242" mass="27206">MTKVFAHRGFSAIAPENTLAAFRMAIDAGADGIELDVHMTRDGEIVVIHDEKVDRTTDGTGWVKDFTLPQIKELDSGNWFAEAYAGERIPTLAETLELIKDTGLRLNIELKNNVFRYPGIEEKVAKEVERFALQKRVIISSFNHYSLRYFKLYRPDWQLGALYAAGLYEPWVYAKHLGVSAIHPFYLAAADEVIAGCHTHGIQVRPYTVDDPGEMSRLIAANVDAIITNVPDRLMKLIRSGE</sequence>